<dbReference type="InterPro" id="IPR001245">
    <property type="entry name" value="Ser-Thr/Tyr_kinase_cat_dom"/>
</dbReference>
<dbReference type="InterPro" id="IPR000719">
    <property type="entry name" value="Prot_kinase_dom"/>
</dbReference>
<keyword evidence="2" id="KW-0418">Kinase</keyword>
<gene>
    <name evidence="2" type="ORF">B0H16DRAFT_1301329</name>
</gene>
<sequence length="298" mass="33204">MPSQFSSNLGYTNHPLLRAALRADDKALAKLIASIFNAEAEAAALALEGESAQRFLDVVHDTLTRGLFSQEESQQARRLIRRLADSCDKLPSSLFITGVTGREDHPTFGGGFGDIYRATHTGKSVALKHMRHFLQGSDLRRIRSKFCREALVWKDLNHPHILAFIGIDREHFPSSLCMVSPWMEHGTVLKYSVLRFLDPLWAKLYEIAQGLQYLHSRNIVHGDLRGTNILITQDWTACLADFGLSTFADANPSSTLNQGGSLHWMAPELLDPGRFGTKFCRTPATDVYAFGCVCLEVT</sequence>
<evidence type="ECO:0000313" key="2">
    <source>
        <dbReference type="EMBL" id="KAJ7778410.1"/>
    </source>
</evidence>
<dbReference type="PANTHER" id="PTHR44329:SF214">
    <property type="entry name" value="PROTEIN KINASE DOMAIN-CONTAINING PROTEIN"/>
    <property type="match status" value="1"/>
</dbReference>
<dbReference type="PANTHER" id="PTHR44329">
    <property type="entry name" value="SERINE/THREONINE-PROTEIN KINASE TNNI3K-RELATED"/>
    <property type="match status" value="1"/>
</dbReference>
<dbReference type="PROSITE" id="PS50011">
    <property type="entry name" value="PROTEIN_KINASE_DOM"/>
    <property type="match status" value="1"/>
</dbReference>
<evidence type="ECO:0000259" key="1">
    <source>
        <dbReference type="PROSITE" id="PS50011"/>
    </source>
</evidence>
<reference evidence="2" key="1">
    <citation type="submission" date="2023-03" db="EMBL/GenBank/DDBJ databases">
        <title>Massive genome expansion in bonnet fungi (Mycena s.s.) driven by repeated elements and novel gene families across ecological guilds.</title>
        <authorList>
            <consortium name="Lawrence Berkeley National Laboratory"/>
            <person name="Harder C.B."/>
            <person name="Miyauchi S."/>
            <person name="Viragh M."/>
            <person name="Kuo A."/>
            <person name="Thoen E."/>
            <person name="Andreopoulos B."/>
            <person name="Lu D."/>
            <person name="Skrede I."/>
            <person name="Drula E."/>
            <person name="Henrissat B."/>
            <person name="Morin E."/>
            <person name="Kohler A."/>
            <person name="Barry K."/>
            <person name="LaButti K."/>
            <person name="Morin E."/>
            <person name="Salamov A."/>
            <person name="Lipzen A."/>
            <person name="Mereny Z."/>
            <person name="Hegedus B."/>
            <person name="Baldrian P."/>
            <person name="Stursova M."/>
            <person name="Weitz H."/>
            <person name="Taylor A."/>
            <person name="Grigoriev I.V."/>
            <person name="Nagy L.G."/>
            <person name="Martin F."/>
            <person name="Kauserud H."/>
        </authorList>
    </citation>
    <scope>NUCLEOTIDE SEQUENCE</scope>
    <source>
        <strain evidence="2">CBHHK182m</strain>
    </source>
</reference>
<dbReference type="GO" id="GO:0005524">
    <property type="term" value="F:ATP binding"/>
    <property type="evidence" value="ECO:0007669"/>
    <property type="project" value="InterPro"/>
</dbReference>
<comment type="caution">
    <text evidence="2">The sequence shown here is derived from an EMBL/GenBank/DDBJ whole genome shotgun (WGS) entry which is preliminary data.</text>
</comment>
<dbReference type="AlphaFoldDB" id="A0AAD7NWT5"/>
<dbReference type="Pfam" id="PF07714">
    <property type="entry name" value="PK_Tyr_Ser-Thr"/>
    <property type="match status" value="1"/>
</dbReference>
<dbReference type="InterPro" id="IPR051681">
    <property type="entry name" value="Ser/Thr_Kinases-Pseudokinases"/>
</dbReference>
<feature type="domain" description="Protein kinase" evidence="1">
    <location>
        <begin position="101"/>
        <end position="298"/>
    </location>
</feature>
<keyword evidence="3" id="KW-1185">Reference proteome</keyword>
<dbReference type="EMBL" id="JARKIB010000007">
    <property type="protein sequence ID" value="KAJ7778410.1"/>
    <property type="molecule type" value="Genomic_DNA"/>
</dbReference>
<dbReference type="SUPFAM" id="SSF56112">
    <property type="entry name" value="Protein kinase-like (PK-like)"/>
    <property type="match status" value="1"/>
</dbReference>
<keyword evidence="2" id="KW-0808">Transferase</keyword>
<dbReference type="Proteomes" id="UP001215598">
    <property type="component" value="Unassembled WGS sequence"/>
</dbReference>
<dbReference type="Gene3D" id="1.10.510.10">
    <property type="entry name" value="Transferase(Phosphotransferase) domain 1"/>
    <property type="match status" value="1"/>
</dbReference>
<dbReference type="GO" id="GO:0004674">
    <property type="term" value="F:protein serine/threonine kinase activity"/>
    <property type="evidence" value="ECO:0007669"/>
    <property type="project" value="TreeGrafter"/>
</dbReference>
<dbReference type="InterPro" id="IPR008266">
    <property type="entry name" value="Tyr_kinase_AS"/>
</dbReference>
<name>A0AAD7NWT5_9AGAR</name>
<dbReference type="InterPro" id="IPR011009">
    <property type="entry name" value="Kinase-like_dom_sf"/>
</dbReference>
<dbReference type="PROSITE" id="PS00109">
    <property type="entry name" value="PROTEIN_KINASE_TYR"/>
    <property type="match status" value="1"/>
</dbReference>
<protein>
    <submittedName>
        <fullName evidence="2">Kinase-like domain-containing protein</fullName>
    </submittedName>
</protein>
<organism evidence="2 3">
    <name type="scientific">Mycena metata</name>
    <dbReference type="NCBI Taxonomy" id="1033252"/>
    <lineage>
        <taxon>Eukaryota</taxon>
        <taxon>Fungi</taxon>
        <taxon>Dikarya</taxon>
        <taxon>Basidiomycota</taxon>
        <taxon>Agaricomycotina</taxon>
        <taxon>Agaricomycetes</taxon>
        <taxon>Agaricomycetidae</taxon>
        <taxon>Agaricales</taxon>
        <taxon>Marasmiineae</taxon>
        <taxon>Mycenaceae</taxon>
        <taxon>Mycena</taxon>
    </lineage>
</organism>
<accession>A0AAD7NWT5</accession>
<proteinExistence type="predicted"/>
<evidence type="ECO:0000313" key="3">
    <source>
        <dbReference type="Proteomes" id="UP001215598"/>
    </source>
</evidence>